<feature type="binding site" evidence="6">
    <location>
        <position position="102"/>
    </location>
    <ligand>
        <name>Fe cation</name>
        <dbReference type="ChEBI" id="CHEBI:24875"/>
    </ligand>
</feature>
<evidence type="ECO:0000256" key="1">
    <source>
        <dbReference type="ARBA" id="ARBA00010759"/>
    </source>
</evidence>
<comment type="catalytic activity">
    <reaction evidence="6">
        <text>N-terminal N-formyl-L-methionyl-[peptide] + H2O = N-terminal L-methionyl-[peptide] + formate</text>
        <dbReference type="Rhea" id="RHEA:24420"/>
        <dbReference type="Rhea" id="RHEA-COMP:10639"/>
        <dbReference type="Rhea" id="RHEA-COMP:10640"/>
        <dbReference type="ChEBI" id="CHEBI:15377"/>
        <dbReference type="ChEBI" id="CHEBI:15740"/>
        <dbReference type="ChEBI" id="CHEBI:49298"/>
        <dbReference type="ChEBI" id="CHEBI:64731"/>
        <dbReference type="EC" id="3.5.1.88"/>
    </reaction>
</comment>
<dbReference type="CDD" id="cd00487">
    <property type="entry name" value="Pep_deformylase"/>
    <property type="match status" value="1"/>
</dbReference>
<dbReference type="Proteomes" id="UP001379533">
    <property type="component" value="Chromosome"/>
</dbReference>
<dbReference type="HAMAP" id="MF_00163">
    <property type="entry name" value="Pep_deformylase"/>
    <property type="match status" value="1"/>
</dbReference>
<comment type="function">
    <text evidence="6">Removes the formyl group from the N-terminal Met of newly synthesized proteins. Requires at least a dipeptide for an efficient rate of reaction. N-terminal L-methionine is a prerequisite for activity but the enzyme has broad specificity at other positions.</text>
</comment>
<feature type="binding site" evidence="6">
    <location>
        <position position="144"/>
    </location>
    <ligand>
        <name>Fe cation</name>
        <dbReference type="ChEBI" id="CHEBI:24875"/>
    </ligand>
</feature>
<reference evidence="7 8" key="1">
    <citation type="submission" date="2021-12" db="EMBL/GenBank/DDBJ databases">
        <title>Discovery of the Pendulisporaceae a myxobacterial family with distinct sporulation behavior and unique specialized metabolism.</title>
        <authorList>
            <person name="Garcia R."/>
            <person name="Popoff A."/>
            <person name="Bader C.D."/>
            <person name="Loehr J."/>
            <person name="Walesch S."/>
            <person name="Walt C."/>
            <person name="Boldt J."/>
            <person name="Bunk B."/>
            <person name="Haeckl F.J.F.P.J."/>
            <person name="Gunesch A.P."/>
            <person name="Birkelbach J."/>
            <person name="Nuebel U."/>
            <person name="Pietschmann T."/>
            <person name="Bach T."/>
            <person name="Mueller R."/>
        </authorList>
    </citation>
    <scope>NUCLEOTIDE SEQUENCE [LARGE SCALE GENOMIC DNA]</scope>
    <source>
        <strain evidence="7 8">MSr12523</strain>
    </source>
</reference>
<proteinExistence type="inferred from homology"/>
<gene>
    <name evidence="6 7" type="primary">def</name>
    <name evidence="7" type="ORF">LZC95_25185</name>
</gene>
<feature type="active site" evidence="6">
    <location>
        <position position="145"/>
    </location>
</feature>
<dbReference type="EC" id="3.5.1.88" evidence="6"/>
<dbReference type="PANTHER" id="PTHR10458">
    <property type="entry name" value="PEPTIDE DEFORMYLASE"/>
    <property type="match status" value="1"/>
</dbReference>
<evidence type="ECO:0000256" key="2">
    <source>
        <dbReference type="ARBA" id="ARBA00022723"/>
    </source>
</evidence>
<dbReference type="SUPFAM" id="SSF56420">
    <property type="entry name" value="Peptide deformylase"/>
    <property type="match status" value="1"/>
</dbReference>
<sequence length="191" mass="21576">MAIRKIATLGHPVLRQVARTLTRDELASPKVQALIDDLIETMRDANGAGIAANQVYEPVQLCVIHIQNNPRYPYKPNYPLTILVNPEVTPLTDETFDNNEGCLSVPNLRGQVPRFTHVRVRAWNRQGDDLDFEVKGLTAGTFQHEIDHLQGKLFVDRVTDTRTLSTWADFERFHLAGFAERARALVARYGS</sequence>
<dbReference type="EMBL" id="CP089982">
    <property type="protein sequence ID" value="WXB00097.1"/>
    <property type="molecule type" value="Genomic_DNA"/>
</dbReference>
<keyword evidence="3 6" id="KW-0378">Hydrolase</keyword>
<name>A0ABZ2KN60_9BACT</name>
<comment type="similarity">
    <text evidence="1 6">Belongs to the polypeptide deformylase family.</text>
</comment>
<evidence type="ECO:0000256" key="5">
    <source>
        <dbReference type="ARBA" id="ARBA00023004"/>
    </source>
</evidence>
<dbReference type="PANTHER" id="PTHR10458:SF20">
    <property type="entry name" value="PEPTIDE DEFORMYLASE 1"/>
    <property type="match status" value="1"/>
</dbReference>
<dbReference type="Gene3D" id="3.90.45.10">
    <property type="entry name" value="Peptide deformylase"/>
    <property type="match status" value="1"/>
</dbReference>
<feature type="binding site" evidence="6">
    <location>
        <position position="148"/>
    </location>
    <ligand>
        <name>Fe cation</name>
        <dbReference type="ChEBI" id="CHEBI:24875"/>
    </ligand>
</feature>
<dbReference type="RefSeq" id="WP_394850738.1">
    <property type="nucleotide sequence ID" value="NZ_CP089982.1"/>
</dbReference>
<comment type="cofactor">
    <cofactor evidence="6">
        <name>Fe(2+)</name>
        <dbReference type="ChEBI" id="CHEBI:29033"/>
    </cofactor>
    <text evidence="6">Binds 1 Fe(2+) ion.</text>
</comment>
<dbReference type="Pfam" id="PF01327">
    <property type="entry name" value="Pep_deformylase"/>
    <property type="match status" value="1"/>
</dbReference>
<evidence type="ECO:0000256" key="6">
    <source>
        <dbReference type="HAMAP-Rule" id="MF_00163"/>
    </source>
</evidence>
<organism evidence="7 8">
    <name type="scientific">Pendulispora brunnea</name>
    <dbReference type="NCBI Taxonomy" id="2905690"/>
    <lineage>
        <taxon>Bacteria</taxon>
        <taxon>Pseudomonadati</taxon>
        <taxon>Myxococcota</taxon>
        <taxon>Myxococcia</taxon>
        <taxon>Myxococcales</taxon>
        <taxon>Sorangiineae</taxon>
        <taxon>Pendulisporaceae</taxon>
        <taxon>Pendulispora</taxon>
    </lineage>
</organism>
<keyword evidence="5 6" id="KW-0408">Iron</keyword>
<evidence type="ECO:0000256" key="4">
    <source>
        <dbReference type="ARBA" id="ARBA00022917"/>
    </source>
</evidence>
<dbReference type="PIRSF" id="PIRSF004749">
    <property type="entry name" value="Pep_def"/>
    <property type="match status" value="1"/>
</dbReference>
<dbReference type="InterPro" id="IPR036821">
    <property type="entry name" value="Peptide_deformylase_sf"/>
</dbReference>
<dbReference type="InterPro" id="IPR023635">
    <property type="entry name" value="Peptide_deformylase"/>
</dbReference>
<protein>
    <recommendedName>
        <fullName evidence="6">Peptide deformylase</fullName>
        <shortName evidence="6">PDF</shortName>
        <ecNumber evidence="6">3.5.1.88</ecNumber>
    </recommendedName>
    <alternativeName>
        <fullName evidence="6">Polypeptide deformylase</fullName>
    </alternativeName>
</protein>
<keyword evidence="8" id="KW-1185">Reference proteome</keyword>
<keyword evidence="4 6" id="KW-0648">Protein biosynthesis</keyword>
<accession>A0ABZ2KN60</accession>
<keyword evidence="2 6" id="KW-0479">Metal-binding</keyword>
<dbReference type="NCBIfam" id="TIGR00079">
    <property type="entry name" value="pept_deformyl"/>
    <property type="match status" value="1"/>
</dbReference>
<evidence type="ECO:0000313" key="7">
    <source>
        <dbReference type="EMBL" id="WXB00097.1"/>
    </source>
</evidence>
<evidence type="ECO:0000256" key="3">
    <source>
        <dbReference type="ARBA" id="ARBA00022801"/>
    </source>
</evidence>
<dbReference type="NCBIfam" id="NF001159">
    <property type="entry name" value="PRK00150.1-3"/>
    <property type="match status" value="1"/>
</dbReference>
<dbReference type="PRINTS" id="PR01576">
    <property type="entry name" value="PDEFORMYLASE"/>
</dbReference>
<dbReference type="GO" id="GO:0042586">
    <property type="term" value="F:peptide deformylase activity"/>
    <property type="evidence" value="ECO:0007669"/>
    <property type="project" value="UniProtKB-EC"/>
</dbReference>
<evidence type="ECO:0000313" key="8">
    <source>
        <dbReference type="Proteomes" id="UP001379533"/>
    </source>
</evidence>